<accession>A0A7V4U238</accession>
<reference evidence="3" key="1">
    <citation type="journal article" date="2020" name="mSystems">
        <title>Genome- and Community-Level Interaction Insights into Carbon Utilization and Element Cycling Functions of Hydrothermarchaeota in Hydrothermal Sediment.</title>
        <authorList>
            <person name="Zhou Z."/>
            <person name="Liu Y."/>
            <person name="Xu W."/>
            <person name="Pan J."/>
            <person name="Luo Z.H."/>
            <person name="Li M."/>
        </authorList>
    </citation>
    <scope>NUCLEOTIDE SEQUENCE [LARGE SCALE GENOMIC DNA]</scope>
    <source>
        <strain evidence="3">HyVt-577</strain>
    </source>
</reference>
<protein>
    <submittedName>
        <fullName evidence="3">Tetratricopeptide repeat protein</fullName>
    </submittedName>
</protein>
<organism evidence="3">
    <name type="scientific">Caldithrix abyssi</name>
    <dbReference type="NCBI Taxonomy" id="187145"/>
    <lineage>
        <taxon>Bacteria</taxon>
        <taxon>Pseudomonadati</taxon>
        <taxon>Calditrichota</taxon>
        <taxon>Calditrichia</taxon>
        <taxon>Calditrichales</taxon>
        <taxon>Calditrichaceae</taxon>
        <taxon>Caldithrix</taxon>
    </lineage>
</organism>
<dbReference type="Proteomes" id="UP000885779">
    <property type="component" value="Unassembled WGS sequence"/>
</dbReference>
<dbReference type="AlphaFoldDB" id="A0A7V4U238"/>
<sequence length="151" mass="17663">MNPNKLFEYEQFFGQKYKELCMRATKLVLIGLLISAVFWSCSSKLSEEEYYNKAREAYGKEQYKKALENFKLLVDNYPDGKKSAEASFMLGFINANDLKNYKEAEKYYKRFIEKYPDHELADDAQYELKNLGKDINELPIFQSIAADSAKK</sequence>
<gene>
    <name evidence="3" type="ORF">ENK44_10975</name>
</gene>
<proteinExistence type="predicted"/>
<dbReference type="SUPFAM" id="SSF48452">
    <property type="entry name" value="TPR-like"/>
    <property type="match status" value="1"/>
</dbReference>
<evidence type="ECO:0000313" key="3">
    <source>
        <dbReference type="EMBL" id="HGY56218.1"/>
    </source>
</evidence>
<dbReference type="InterPro" id="IPR039565">
    <property type="entry name" value="BamD-like"/>
</dbReference>
<dbReference type="InterPro" id="IPR011990">
    <property type="entry name" value="TPR-like_helical_dom_sf"/>
</dbReference>
<dbReference type="EMBL" id="DRQG01000104">
    <property type="protein sequence ID" value="HGY56218.1"/>
    <property type="molecule type" value="Genomic_DNA"/>
</dbReference>
<evidence type="ECO:0000256" key="1">
    <source>
        <dbReference type="ARBA" id="ARBA00022729"/>
    </source>
</evidence>
<feature type="domain" description="Outer membrane lipoprotein BamD-like" evidence="2">
    <location>
        <begin position="46"/>
        <end position="126"/>
    </location>
</feature>
<dbReference type="Gene3D" id="1.25.40.10">
    <property type="entry name" value="Tetratricopeptide repeat domain"/>
    <property type="match status" value="1"/>
</dbReference>
<evidence type="ECO:0000259" key="2">
    <source>
        <dbReference type="Pfam" id="PF13525"/>
    </source>
</evidence>
<comment type="caution">
    <text evidence="3">The sequence shown here is derived from an EMBL/GenBank/DDBJ whole genome shotgun (WGS) entry which is preliminary data.</text>
</comment>
<dbReference type="Pfam" id="PF13525">
    <property type="entry name" value="YfiO"/>
    <property type="match status" value="1"/>
</dbReference>
<name>A0A7V4U238_CALAY</name>
<keyword evidence="1" id="KW-0732">Signal</keyword>